<accession>A0A935W3Z2</accession>
<evidence type="ECO:0000313" key="15">
    <source>
        <dbReference type="EMBL" id="MBK7954582.1"/>
    </source>
</evidence>
<keyword evidence="8 13" id="KW-0812">Transmembrane</keyword>
<gene>
    <name evidence="15" type="primary">kefC</name>
    <name evidence="15" type="ORF">IPK02_11840</name>
</gene>
<dbReference type="PANTHER" id="PTHR46157:SF3">
    <property type="entry name" value="GLUTATHIONE-REGULATED POTASSIUM-EFFLUX SYSTEM PROTEIN KEFC"/>
    <property type="match status" value="1"/>
</dbReference>
<evidence type="ECO:0000256" key="6">
    <source>
        <dbReference type="ARBA" id="ARBA00022519"/>
    </source>
</evidence>
<feature type="transmembrane region" description="Helical" evidence="13">
    <location>
        <begin position="150"/>
        <end position="171"/>
    </location>
</feature>
<dbReference type="GO" id="GO:1902600">
    <property type="term" value="P:proton transmembrane transport"/>
    <property type="evidence" value="ECO:0007669"/>
    <property type="project" value="InterPro"/>
</dbReference>
<organism evidence="15 16">
    <name type="scientific">Candidatus Accumulibacter affinis</name>
    <dbReference type="NCBI Taxonomy" id="2954384"/>
    <lineage>
        <taxon>Bacteria</taxon>
        <taxon>Pseudomonadati</taxon>
        <taxon>Pseudomonadota</taxon>
        <taxon>Betaproteobacteria</taxon>
        <taxon>Candidatus Accumulibacter</taxon>
    </lineage>
</organism>
<keyword evidence="9" id="KW-0630">Potassium</keyword>
<comment type="caution">
    <text evidence="15">The sequence shown here is derived from an EMBL/GenBank/DDBJ whole genome shotgun (WGS) entry which is preliminary data.</text>
</comment>
<evidence type="ECO:0000256" key="10">
    <source>
        <dbReference type="ARBA" id="ARBA00022989"/>
    </source>
</evidence>
<dbReference type="FunFam" id="1.20.1530.20:FF:000001">
    <property type="entry name" value="Glutathione-regulated potassium-efflux system protein KefB"/>
    <property type="match status" value="1"/>
</dbReference>
<evidence type="ECO:0000256" key="12">
    <source>
        <dbReference type="ARBA" id="ARBA00023136"/>
    </source>
</evidence>
<feature type="transmembrane region" description="Helical" evidence="13">
    <location>
        <begin position="113"/>
        <end position="130"/>
    </location>
</feature>
<keyword evidence="4" id="KW-0050">Antiport</keyword>
<dbReference type="NCBIfam" id="TIGR00932">
    <property type="entry name" value="2a37"/>
    <property type="match status" value="1"/>
</dbReference>
<feature type="transmembrane region" description="Helical" evidence="13">
    <location>
        <begin position="177"/>
        <end position="200"/>
    </location>
</feature>
<evidence type="ECO:0000256" key="11">
    <source>
        <dbReference type="ARBA" id="ARBA00023065"/>
    </source>
</evidence>
<evidence type="ECO:0000256" key="9">
    <source>
        <dbReference type="ARBA" id="ARBA00022958"/>
    </source>
</evidence>
<evidence type="ECO:0000256" key="13">
    <source>
        <dbReference type="SAM" id="Phobius"/>
    </source>
</evidence>
<proteinExistence type="inferred from homology"/>
<feature type="transmembrane region" description="Helical" evidence="13">
    <location>
        <begin position="55"/>
        <end position="73"/>
    </location>
</feature>
<dbReference type="GO" id="GO:0008324">
    <property type="term" value="F:monoatomic cation transmembrane transporter activity"/>
    <property type="evidence" value="ECO:0007669"/>
    <property type="project" value="InterPro"/>
</dbReference>
<dbReference type="InterPro" id="IPR003148">
    <property type="entry name" value="RCK_N"/>
</dbReference>
<dbReference type="InterPro" id="IPR006153">
    <property type="entry name" value="Cation/H_exchanger_TM"/>
</dbReference>
<evidence type="ECO:0000313" key="16">
    <source>
        <dbReference type="Proteomes" id="UP000706151"/>
    </source>
</evidence>
<dbReference type="AlphaFoldDB" id="A0A935W3Z2"/>
<evidence type="ECO:0000256" key="8">
    <source>
        <dbReference type="ARBA" id="ARBA00022692"/>
    </source>
</evidence>
<keyword evidence="5" id="KW-1003">Cell membrane</keyword>
<keyword evidence="6" id="KW-0997">Cell inner membrane</keyword>
<feature type="transmembrane region" description="Helical" evidence="13">
    <location>
        <begin position="30"/>
        <end position="49"/>
    </location>
</feature>
<dbReference type="FunFam" id="3.40.50.720:FF:000036">
    <property type="entry name" value="Glutathione-regulated potassium-efflux system protein KefB"/>
    <property type="match status" value="1"/>
</dbReference>
<feature type="domain" description="RCK N-terminal" evidence="14">
    <location>
        <begin position="396"/>
        <end position="515"/>
    </location>
</feature>
<feature type="transmembrane region" description="Helical" evidence="13">
    <location>
        <begin position="85"/>
        <end position="107"/>
    </location>
</feature>
<name>A0A935W3Z2_9PROT</name>
<keyword evidence="11" id="KW-0406">Ion transport</keyword>
<keyword evidence="10 13" id="KW-1133">Transmembrane helix</keyword>
<evidence type="ECO:0000256" key="2">
    <source>
        <dbReference type="ARBA" id="ARBA00005551"/>
    </source>
</evidence>
<dbReference type="PANTHER" id="PTHR46157">
    <property type="entry name" value="K(+) EFFLUX ANTIPORTER 3, CHLOROPLASTIC"/>
    <property type="match status" value="1"/>
</dbReference>
<keyword evidence="3" id="KW-0813">Transport</keyword>
<evidence type="ECO:0000256" key="3">
    <source>
        <dbReference type="ARBA" id="ARBA00022448"/>
    </source>
</evidence>
<keyword evidence="12 13" id="KW-0472">Membrane</keyword>
<feature type="transmembrane region" description="Helical" evidence="13">
    <location>
        <begin position="287"/>
        <end position="311"/>
    </location>
</feature>
<reference evidence="15 16" key="1">
    <citation type="submission" date="2020-10" db="EMBL/GenBank/DDBJ databases">
        <title>Connecting structure to function with the recovery of over 1000 high-quality activated sludge metagenome-assembled genomes encoding full-length rRNA genes using long-read sequencing.</title>
        <authorList>
            <person name="Singleton C.M."/>
            <person name="Petriglieri F."/>
            <person name="Kristensen J.M."/>
            <person name="Kirkegaard R.H."/>
            <person name="Michaelsen T.Y."/>
            <person name="Andersen M.H."/>
            <person name="Karst S.M."/>
            <person name="Dueholm M.S."/>
            <person name="Nielsen P.H."/>
            <person name="Albertsen M."/>
        </authorList>
    </citation>
    <scope>NUCLEOTIDE SEQUENCE [LARGE SCALE GENOMIC DNA]</scope>
    <source>
        <strain evidence="15">Fred_18-Q3-R57-64_BAT3C.720</strain>
    </source>
</reference>
<keyword evidence="7" id="KW-0633">Potassium transport</keyword>
<dbReference type="SUPFAM" id="SSF51735">
    <property type="entry name" value="NAD(P)-binding Rossmann-fold domains"/>
    <property type="match status" value="1"/>
</dbReference>
<feature type="transmembrane region" description="Helical" evidence="13">
    <location>
        <begin position="323"/>
        <end position="343"/>
    </location>
</feature>
<dbReference type="PROSITE" id="PS51201">
    <property type="entry name" value="RCK_N"/>
    <property type="match status" value="1"/>
</dbReference>
<evidence type="ECO:0000256" key="1">
    <source>
        <dbReference type="ARBA" id="ARBA00004429"/>
    </source>
</evidence>
<evidence type="ECO:0000256" key="5">
    <source>
        <dbReference type="ARBA" id="ARBA00022475"/>
    </source>
</evidence>
<dbReference type="Pfam" id="PF02254">
    <property type="entry name" value="TrkA_N"/>
    <property type="match status" value="1"/>
</dbReference>
<dbReference type="Gene3D" id="1.20.1530.20">
    <property type="match status" value="1"/>
</dbReference>
<dbReference type="EMBL" id="JADJOT010000009">
    <property type="protein sequence ID" value="MBK7954582.1"/>
    <property type="molecule type" value="Genomic_DNA"/>
</dbReference>
<dbReference type="Pfam" id="PF00999">
    <property type="entry name" value="Na_H_Exchanger"/>
    <property type="match status" value="1"/>
</dbReference>
<protein>
    <submittedName>
        <fullName evidence="15">Glutathione-regulated potassium-efflux system protein KefC</fullName>
    </submittedName>
</protein>
<dbReference type="Gene3D" id="3.40.50.720">
    <property type="entry name" value="NAD(P)-binding Rossmann-like Domain"/>
    <property type="match status" value="1"/>
</dbReference>
<dbReference type="InterPro" id="IPR036291">
    <property type="entry name" value="NAD(P)-bd_dom_sf"/>
</dbReference>
<dbReference type="GO" id="GO:0005886">
    <property type="term" value="C:plasma membrane"/>
    <property type="evidence" value="ECO:0007669"/>
    <property type="project" value="UniProtKB-SubCell"/>
</dbReference>
<feature type="transmembrane region" description="Helical" evidence="13">
    <location>
        <begin position="355"/>
        <end position="375"/>
    </location>
</feature>
<dbReference type="GO" id="GO:0015297">
    <property type="term" value="F:antiporter activity"/>
    <property type="evidence" value="ECO:0007669"/>
    <property type="project" value="UniProtKB-KW"/>
</dbReference>
<sequence>MADLLHDSLVYLGAAVVCVPIAKRSGLGSVLGYLIAGWLIGPWGLKLIGEVESTLHFAEFGVVLMLFLIGLELELKRLVEMRRAVFGGGSLQMTACGTVLALGLMALGLTWQAAAAAGMALALSSTAIAVQTMNERNLMTAPVGHSSFAVLLFQDIAAIPLIALVPFLGAAGGEGGAGWLGAAKAIAAIAGVVVIGRFLTRPLMRLIAKSEVREIFTAFALLLVIGIAQLMAGAGLSMALGAFLAGVLLASSEYRHALESDIAPFKGLLLGLFFIAVGMSIDFGEVIARPGLLTLLVVGLLTIKATVLALIAPRLEVPRSERWLFAALLAQAGEFAFVVFGVAREAQVLARDWEGLLTAAVALSMAATPLLLIAFDRLTSRRAQTQREADTIDDDSAPVIIAGMGRYGQIVGRVLWAQGIHITVLDHDPDQIDTLRRFGYKVFYGDATRLDLLTAAGAAKAKLLVVAIDDVADSLALVDLAQESFPNLAIVARARNVRHWLELADRGVTAIEREAFESSLKSARAALTVLGVEPYEAREIAEAFRRQNVITLNALLPHFRDEAKTVAIARSGREELEENLRRDREARQQARGSGWH</sequence>
<dbReference type="InterPro" id="IPR004771">
    <property type="entry name" value="K/H_exchanger"/>
</dbReference>
<feature type="transmembrane region" description="Helical" evidence="13">
    <location>
        <begin position="263"/>
        <end position="281"/>
    </location>
</feature>
<dbReference type="NCBIfam" id="NF002924">
    <property type="entry name" value="PRK03562.1"/>
    <property type="match status" value="1"/>
</dbReference>
<dbReference type="GO" id="GO:0006813">
    <property type="term" value="P:potassium ion transport"/>
    <property type="evidence" value="ECO:0007669"/>
    <property type="project" value="UniProtKB-KW"/>
</dbReference>
<evidence type="ECO:0000256" key="4">
    <source>
        <dbReference type="ARBA" id="ARBA00022449"/>
    </source>
</evidence>
<evidence type="ECO:0000259" key="14">
    <source>
        <dbReference type="PROSITE" id="PS51201"/>
    </source>
</evidence>
<dbReference type="InterPro" id="IPR038770">
    <property type="entry name" value="Na+/solute_symporter_sf"/>
</dbReference>
<dbReference type="Proteomes" id="UP000706151">
    <property type="component" value="Unassembled WGS sequence"/>
</dbReference>
<comment type="similarity">
    <text evidence="2">Belongs to the monovalent cation:proton antiporter 2 (CPA2) transporter (TC 2.A.37) family.</text>
</comment>
<comment type="subcellular location">
    <subcellularLocation>
        <location evidence="1">Cell inner membrane</location>
        <topology evidence="1">Multi-pass membrane protein</topology>
    </subcellularLocation>
</comment>
<evidence type="ECO:0000256" key="7">
    <source>
        <dbReference type="ARBA" id="ARBA00022538"/>
    </source>
</evidence>